<dbReference type="Proteomes" id="UP001363151">
    <property type="component" value="Unassembled WGS sequence"/>
</dbReference>
<keyword evidence="4" id="KW-1185">Reference proteome</keyword>
<name>A0ABR1G8R4_AURAN</name>
<dbReference type="EMBL" id="JBBJCI010000079">
    <property type="protein sequence ID" value="KAK7249388.1"/>
    <property type="molecule type" value="Genomic_DNA"/>
</dbReference>
<feature type="signal peptide" evidence="2">
    <location>
        <begin position="1"/>
        <end position="15"/>
    </location>
</feature>
<evidence type="ECO:0000256" key="2">
    <source>
        <dbReference type="SAM" id="SignalP"/>
    </source>
</evidence>
<evidence type="ECO:0000313" key="4">
    <source>
        <dbReference type="Proteomes" id="UP001363151"/>
    </source>
</evidence>
<reference evidence="3 4" key="1">
    <citation type="submission" date="2024-03" db="EMBL/GenBank/DDBJ databases">
        <title>Aureococcus anophagefferens CCMP1851 and Kratosvirus quantuckense: Draft genome of a second virus-susceptible host strain in the model system.</title>
        <authorList>
            <person name="Chase E."/>
            <person name="Truchon A.R."/>
            <person name="Schepens W."/>
            <person name="Wilhelm S.W."/>
        </authorList>
    </citation>
    <scope>NUCLEOTIDE SEQUENCE [LARGE SCALE GENOMIC DNA]</scope>
    <source>
        <strain evidence="3 4">CCMP1851</strain>
    </source>
</reference>
<comment type="caution">
    <text evidence="3">The sequence shown here is derived from an EMBL/GenBank/DDBJ whole genome shotgun (WGS) entry which is preliminary data.</text>
</comment>
<evidence type="ECO:0000256" key="1">
    <source>
        <dbReference type="SAM" id="MobiDB-lite"/>
    </source>
</evidence>
<gene>
    <name evidence="3" type="ORF">SO694_00048129</name>
</gene>
<feature type="region of interest" description="Disordered" evidence="1">
    <location>
        <begin position="263"/>
        <end position="285"/>
    </location>
</feature>
<proteinExistence type="predicted"/>
<evidence type="ECO:0000313" key="3">
    <source>
        <dbReference type="EMBL" id="KAK7249388.1"/>
    </source>
</evidence>
<protein>
    <submittedName>
        <fullName evidence="3">Uncharacterized protein</fullName>
    </submittedName>
</protein>
<keyword evidence="2" id="KW-0732">Signal</keyword>
<sequence>MRALVVAACLWLAAANSPNCPCEDCSDPRLSNASSWALYRLSDVYAHTLSTYDACFWPTSIACDYSRQRAKLSDLGAFLGAVGRAEAARQPKPEAPAPTEVVWHLRLGDTVNCSEAFEKPCDRNAKYVLQKSYFEAVVAALPRDAAKITLVYALGHEACRGAADPRHVDNSRRYVAAARTFLESSKFAVAERADLEPDDDMIYMCNARRFVLSGGGYTRLAGECARNYGAAPAAVYGLGPPATDLVKLPKAARRERDALLAAEKDRHRAKQARQSANGGRRRALH</sequence>
<organism evidence="3 4">
    <name type="scientific">Aureococcus anophagefferens</name>
    <name type="common">Harmful bloom alga</name>
    <dbReference type="NCBI Taxonomy" id="44056"/>
    <lineage>
        <taxon>Eukaryota</taxon>
        <taxon>Sar</taxon>
        <taxon>Stramenopiles</taxon>
        <taxon>Ochrophyta</taxon>
        <taxon>Pelagophyceae</taxon>
        <taxon>Pelagomonadales</taxon>
        <taxon>Pelagomonadaceae</taxon>
        <taxon>Aureococcus</taxon>
    </lineage>
</organism>
<accession>A0ABR1G8R4</accession>
<feature type="chain" id="PRO_5046066050" evidence="2">
    <location>
        <begin position="16"/>
        <end position="285"/>
    </location>
</feature>